<reference evidence="2" key="1">
    <citation type="submission" date="2020-11" db="EMBL/GenBank/DDBJ databases">
        <authorList>
            <person name="Tran Van P."/>
        </authorList>
    </citation>
    <scope>NUCLEOTIDE SEQUENCE</scope>
</reference>
<name>A0A7R9BBW5_TIMSH</name>
<sequence>MCGLRVFVLLVVLLATVNAYPGFAPYYPEDSEHYEQNVSTT</sequence>
<gene>
    <name evidence="2" type="ORF">TSIB3V08_LOCUS13876</name>
</gene>
<feature type="chain" id="PRO_5031019418" evidence="1">
    <location>
        <begin position="20"/>
        <end position="41"/>
    </location>
</feature>
<proteinExistence type="predicted"/>
<protein>
    <submittedName>
        <fullName evidence="2">Uncharacterized protein</fullName>
    </submittedName>
</protein>
<feature type="signal peptide" evidence="1">
    <location>
        <begin position="1"/>
        <end position="19"/>
    </location>
</feature>
<dbReference type="EMBL" id="OC039076">
    <property type="protein sequence ID" value="CAD7269876.1"/>
    <property type="molecule type" value="Genomic_DNA"/>
</dbReference>
<dbReference type="AlphaFoldDB" id="A0A7R9BBW5"/>
<evidence type="ECO:0000313" key="2">
    <source>
        <dbReference type="EMBL" id="CAD7269876.1"/>
    </source>
</evidence>
<evidence type="ECO:0000256" key="1">
    <source>
        <dbReference type="SAM" id="SignalP"/>
    </source>
</evidence>
<keyword evidence="1" id="KW-0732">Signal</keyword>
<accession>A0A7R9BBW5</accession>
<organism evidence="2">
    <name type="scientific">Timema shepardi</name>
    <name type="common">Walking stick</name>
    <dbReference type="NCBI Taxonomy" id="629360"/>
    <lineage>
        <taxon>Eukaryota</taxon>
        <taxon>Metazoa</taxon>
        <taxon>Ecdysozoa</taxon>
        <taxon>Arthropoda</taxon>
        <taxon>Hexapoda</taxon>
        <taxon>Insecta</taxon>
        <taxon>Pterygota</taxon>
        <taxon>Neoptera</taxon>
        <taxon>Polyneoptera</taxon>
        <taxon>Phasmatodea</taxon>
        <taxon>Timematodea</taxon>
        <taxon>Timematoidea</taxon>
        <taxon>Timematidae</taxon>
        <taxon>Timema</taxon>
    </lineage>
</organism>